<gene>
    <name evidence="4" type="ORF">DFQ27_002193</name>
</gene>
<evidence type="ECO:0000256" key="1">
    <source>
        <dbReference type="ARBA" id="ARBA00005567"/>
    </source>
</evidence>
<dbReference type="SUPFAM" id="SSF47027">
    <property type="entry name" value="Acyl-CoA binding protein"/>
    <property type="match status" value="1"/>
</dbReference>
<accession>A0A9P6UCT4</accession>
<comment type="similarity">
    <text evidence="1">Belongs to the ACBP family.</text>
</comment>
<dbReference type="InterPro" id="IPR000582">
    <property type="entry name" value="Acyl-CoA-binding_protein"/>
</dbReference>
<dbReference type="OrthoDB" id="346910at2759"/>
<dbReference type="PROSITE" id="PS51228">
    <property type="entry name" value="ACB_2"/>
    <property type="match status" value="1"/>
</dbReference>
<dbReference type="EMBL" id="JAAAJB010000018">
    <property type="protein sequence ID" value="KAG0269777.1"/>
    <property type="molecule type" value="Genomic_DNA"/>
</dbReference>
<feature type="domain" description="ACB" evidence="3">
    <location>
        <begin position="1"/>
        <end position="87"/>
    </location>
</feature>
<evidence type="ECO:0000313" key="5">
    <source>
        <dbReference type="Proteomes" id="UP000807716"/>
    </source>
</evidence>
<sequence>MPISVELQAAVDKYDSFSKQPKDTERLELYGLYKQAALGDNDTKKPGMFDIVAKYKWEAWTSRKGMAQDVAEKLFIALVDKLALTYA</sequence>
<protein>
    <recommendedName>
        <fullName evidence="3">ACB domain-containing protein</fullName>
    </recommendedName>
</protein>
<comment type="caution">
    <text evidence="4">The sequence shown here is derived from an EMBL/GenBank/DDBJ whole genome shotgun (WGS) entry which is preliminary data.</text>
</comment>
<dbReference type="Pfam" id="PF00887">
    <property type="entry name" value="ACBP"/>
    <property type="match status" value="1"/>
</dbReference>
<evidence type="ECO:0000256" key="2">
    <source>
        <dbReference type="ARBA" id="ARBA00023121"/>
    </source>
</evidence>
<dbReference type="InterPro" id="IPR035984">
    <property type="entry name" value="Acyl-CoA-binding_sf"/>
</dbReference>
<reference evidence="4" key="1">
    <citation type="journal article" date="2020" name="Fungal Divers.">
        <title>Resolving the Mortierellaceae phylogeny through synthesis of multi-gene phylogenetics and phylogenomics.</title>
        <authorList>
            <person name="Vandepol N."/>
            <person name="Liber J."/>
            <person name="Desiro A."/>
            <person name="Na H."/>
            <person name="Kennedy M."/>
            <person name="Barry K."/>
            <person name="Grigoriev I.V."/>
            <person name="Miller A.N."/>
            <person name="O'Donnell K."/>
            <person name="Stajich J.E."/>
            <person name="Bonito G."/>
        </authorList>
    </citation>
    <scope>NUCLEOTIDE SEQUENCE</scope>
    <source>
        <strain evidence="4">BC1065</strain>
    </source>
</reference>
<dbReference type="PRINTS" id="PR00689">
    <property type="entry name" value="ACOABINDINGP"/>
</dbReference>
<organism evidence="4 5">
    <name type="scientific">Actinomortierella ambigua</name>
    <dbReference type="NCBI Taxonomy" id="1343610"/>
    <lineage>
        <taxon>Eukaryota</taxon>
        <taxon>Fungi</taxon>
        <taxon>Fungi incertae sedis</taxon>
        <taxon>Mucoromycota</taxon>
        <taxon>Mortierellomycotina</taxon>
        <taxon>Mortierellomycetes</taxon>
        <taxon>Mortierellales</taxon>
        <taxon>Mortierellaceae</taxon>
        <taxon>Actinomortierella</taxon>
    </lineage>
</organism>
<evidence type="ECO:0000313" key="4">
    <source>
        <dbReference type="EMBL" id="KAG0269777.1"/>
    </source>
</evidence>
<dbReference type="PANTHER" id="PTHR23310:SF62">
    <property type="entry name" value="ACYL-COA BINDING PROTEIN 1, ISOFORM A"/>
    <property type="match status" value="1"/>
</dbReference>
<evidence type="ECO:0000259" key="3">
    <source>
        <dbReference type="PROSITE" id="PS51228"/>
    </source>
</evidence>
<dbReference type="Gene3D" id="1.20.80.10">
    <property type="match status" value="1"/>
</dbReference>
<proteinExistence type="inferred from homology"/>
<dbReference type="InterPro" id="IPR014352">
    <property type="entry name" value="FERM/acyl-CoA-bd_prot_sf"/>
</dbReference>
<dbReference type="PANTHER" id="PTHR23310">
    <property type="entry name" value="ACYL-COA-BINDING PROTEIN, ACBP"/>
    <property type="match status" value="1"/>
</dbReference>
<dbReference type="GO" id="GO:0000062">
    <property type="term" value="F:fatty-acyl-CoA binding"/>
    <property type="evidence" value="ECO:0007669"/>
    <property type="project" value="InterPro"/>
</dbReference>
<name>A0A9P6UCT4_9FUNG</name>
<dbReference type="Proteomes" id="UP000807716">
    <property type="component" value="Unassembled WGS sequence"/>
</dbReference>
<dbReference type="GO" id="GO:0006631">
    <property type="term" value="P:fatty acid metabolic process"/>
    <property type="evidence" value="ECO:0007669"/>
    <property type="project" value="TreeGrafter"/>
</dbReference>
<dbReference type="AlphaFoldDB" id="A0A9P6UCT4"/>
<keyword evidence="2" id="KW-0446">Lipid-binding</keyword>
<keyword evidence="5" id="KW-1185">Reference proteome</keyword>